<dbReference type="EMBL" id="CADEAL010000001">
    <property type="protein sequence ID" value="CAB1412358.1"/>
    <property type="molecule type" value="Genomic_DNA"/>
</dbReference>
<proteinExistence type="predicted"/>
<keyword evidence="3" id="KW-1185">Reference proteome</keyword>
<feature type="compositionally biased region" description="Polar residues" evidence="1">
    <location>
        <begin position="1"/>
        <end position="11"/>
    </location>
</feature>
<evidence type="ECO:0000313" key="3">
    <source>
        <dbReference type="Proteomes" id="UP001153269"/>
    </source>
</evidence>
<feature type="non-terminal residue" evidence="2">
    <location>
        <position position="52"/>
    </location>
</feature>
<dbReference type="AlphaFoldDB" id="A0A9N7TI26"/>
<sequence>MGPQNKSVTGESSAAVSPSALPPSRVYTCNSTPVLLVAAVRRSALQQCRGHP</sequence>
<evidence type="ECO:0000256" key="1">
    <source>
        <dbReference type="SAM" id="MobiDB-lite"/>
    </source>
</evidence>
<protein>
    <submittedName>
        <fullName evidence="2">Uncharacterized protein</fullName>
    </submittedName>
</protein>
<evidence type="ECO:0000313" key="2">
    <source>
        <dbReference type="EMBL" id="CAB1412358.1"/>
    </source>
</evidence>
<accession>A0A9N7TI26</accession>
<comment type="caution">
    <text evidence="2">The sequence shown here is derived from an EMBL/GenBank/DDBJ whole genome shotgun (WGS) entry which is preliminary data.</text>
</comment>
<name>A0A9N7TI26_PLEPL</name>
<dbReference type="Proteomes" id="UP001153269">
    <property type="component" value="Unassembled WGS sequence"/>
</dbReference>
<gene>
    <name evidence="2" type="ORF">PLEPLA_LOCUS49</name>
</gene>
<feature type="compositionally biased region" description="Low complexity" evidence="1">
    <location>
        <begin position="12"/>
        <end position="24"/>
    </location>
</feature>
<reference evidence="2" key="1">
    <citation type="submission" date="2020-03" db="EMBL/GenBank/DDBJ databases">
        <authorList>
            <person name="Weist P."/>
        </authorList>
    </citation>
    <scope>NUCLEOTIDE SEQUENCE</scope>
</reference>
<organism evidence="2 3">
    <name type="scientific">Pleuronectes platessa</name>
    <name type="common">European plaice</name>
    <dbReference type="NCBI Taxonomy" id="8262"/>
    <lineage>
        <taxon>Eukaryota</taxon>
        <taxon>Metazoa</taxon>
        <taxon>Chordata</taxon>
        <taxon>Craniata</taxon>
        <taxon>Vertebrata</taxon>
        <taxon>Euteleostomi</taxon>
        <taxon>Actinopterygii</taxon>
        <taxon>Neopterygii</taxon>
        <taxon>Teleostei</taxon>
        <taxon>Neoteleostei</taxon>
        <taxon>Acanthomorphata</taxon>
        <taxon>Carangaria</taxon>
        <taxon>Pleuronectiformes</taxon>
        <taxon>Pleuronectoidei</taxon>
        <taxon>Pleuronectidae</taxon>
        <taxon>Pleuronectes</taxon>
    </lineage>
</organism>
<feature type="region of interest" description="Disordered" evidence="1">
    <location>
        <begin position="1"/>
        <end position="24"/>
    </location>
</feature>